<gene>
    <name evidence="1" type="ORF">H7849_23195</name>
</gene>
<reference evidence="1 2" key="1">
    <citation type="submission" date="2020-08" db="EMBL/GenBank/DDBJ databases">
        <title>Edaphobacter telluris sp. nov. and Acidobacterium dinghuensis sp. nov., two acidobacteria isolated from forest soil.</title>
        <authorList>
            <person name="Fu J."/>
            <person name="Qiu L."/>
        </authorList>
    </citation>
    <scope>NUCLEOTIDE SEQUENCE [LARGE SCALE GENOMIC DNA]</scope>
    <source>
        <strain evidence="1">4Y35</strain>
    </source>
</reference>
<name>A0A7G8BH81_9BACT</name>
<proteinExistence type="predicted"/>
<sequence>MKRCVSPFLALALLITSGCRIQVDKSKDGEDKNVKIDTPMGGLHVKTNDMTAADVGLPVYPGAKIVPDHDNDKAADVHLGFGKWQLRVKVVNYQTPDSQDQVLTFYRKSLGRYGDVIECDHNTPVGTPTSTREGLTCGDTNKNVHVDEGDDLSLRAGSKHHQHLVGFKKGGGGNTKFALVELQLPDAVEENDSADSQ</sequence>
<evidence type="ECO:0000313" key="2">
    <source>
        <dbReference type="Proteomes" id="UP000515312"/>
    </source>
</evidence>
<protein>
    <recommendedName>
        <fullName evidence="3">Lipoprotein</fullName>
    </recommendedName>
</protein>
<dbReference type="RefSeq" id="WP_186742859.1">
    <property type="nucleotide sequence ID" value="NZ_CP060394.1"/>
</dbReference>
<evidence type="ECO:0008006" key="3">
    <source>
        <dbReference type="Google" id="ProtNLM"/>
    </source>
</evidence>
<dbReference type="Proteomes" id="UP000515312">
    <property type="component" value="Chromosome"/>
</dbReference>
<keyword evidence="2" id="KW-1185">Reference proteome</keyword>
<organism evidence="1 2">
    <name type="scientific">Alloacidobacterium dinghuense</name>
    <dbReference type="NCBI Taxonomy" id="2763107"/>
    <lineage>
        <taxon>Bacteria</taxon>
        <taxon>Pseudomonadati</taxon>
        <taxon>Acidobacteriota</taxon>
        <taxon>Terriglobia</taxon>
        <taxon>Terriglobales</taxon>
        <taxon>Acidobacteriaceae</taxon>
        <taxon>Alloacidobacterium</taxon>
    </lineage>
</organism>
<accession>A0A7G8BH81</accession>
<dbReference type="PROSITE" id="PS51257">
    <property type="entry name" value="PROKAR_LIPOPROTEIN"/>
    <property type="match status" value="1"/>
</dbReference>
<dbReference type="EMBL" id="CP060394">
    <property type="protein sequence ID" value="QNI31901.1"/>
    <property type="molecule type" value="Genomic_DNA"/>
</dbReference>
<dbReference type="KEGG" id="adin:H7849_23195"/>
<evidence type="ECO:0000313" key="1">
    <source>
        <dbReference type="EMBL" id="QNI31901.1"/>
    </source>
</evidence>
<dbReference type="AlphaFoldDB" id="A0A7G8BH81"/>